<dbReference type="Proteomes" id="UP000462865">
    <property type="component" value="Unassembled WGS sequence"/>
</dbReference>
<evidence type="ECO:0000313" key="5">
    <source>
        <dbReference type="Proteomes" id="UP000462865"/>
    </source>
</evidence>
<dbReference type="Pfam" id="PF13556">
    <property type="entry name" value="HTH_30"/>
    <property type="match status" value="1"/>
</dbReference>
<evidence type="ECO:0000313" key="4">
    <source>
        <dbReference type="EMBL" id="MSA94481.1"/>
    </source>
</evidence>
<comment type="similarity">
    <text evidence="1">Belongs to the CdaR family.</text>
</comment>
<dbReference type="InterPro" id="IPR042070">
    <property type="entry name" value="PucR_C-HTH_sf"/>
</dbReference>
<proteinExistence type="inferred from homology"/>
<dbReference type="RefSeq" id="WP_154270255.1">
    <property type="nucleotide sequence ID" value="NZ_WKZA01000016.1"/>
</dbReference>
<dbReference type="PANTHER" id="PTHR33744">
    <property type="entry name" value="CARBOHYDRATE DIACID REGULATOR"/>
    <property type="match status" value="1"/>
</dbReference>
<feature type="domain" description="CdaR GGDEF-like" evidence="3">
    <location>
        <begin position="311"/>
        <end position="418"/>
    </location>
</feature>
<dbReference type="EMBL" id="WKZA01000016">
    <property type="protein sequence ID" value="MSA94481.1"/>
    <property type="molecule type" value="Genomic_DNA"/>
</dbReference>
<name>A0A7K0I985_9ACTN</name>
<reference evidence="4 5" key="1">
    <citation type="journal article" date="2019" name="Nat. Med.">
        <title>A library of human gut bacterial isolates paired with longitudinal multiomics data enables mechanistic microbiome research.</title>
        <authorList>
            <person name="Poyet M."/>
            <person name="Groussin M."/>
            <person name="Gibbons S.M."/>
            <person name="Avila-Pacheco J."/>
            <person name="Jiang X."/>
            <person name="Kearney S.M."/>
            <person name="Perrotta A.R."/>
            <person name="Berdy B."/>
            <person name="Zhao S."/>
            <person name="Lieberman T.D."/>
            <person name="Swanson P.K."/>
            <person name="Smith M."/>
            <person name="Roesemann S."/>
            <person name="Alexander J.E."/>
            <person name="Rich S.A."/>
            <person name="Livny J."/>
            <person name="Vlamakis H."/>
            <person name="Clish C."/>
            <person name="Bullock K."/>
            <person name="Deik A."/>
            <person name="Scott J."/>
            <person name="Pierce K.A."/>
            <person name="Xavier R.J."/>
            <person name="Alm E.J."/>
        </authorList>
    </citation>
    <scope>NUCLEOTIDE SEQUENCE [LARGE SCALE GENOMIC DNA]</scope>
    <source>
        <strain evidence="4 5">BIOML-A1</strain>
    </source>
</reference>
<dbReference type="InterPro" id="IPR025736">
    <property type="entry name" value="PucR_C-HTH_dom"/>
</dbReference>
<dbReference type="Pfam" id="PF17853">
    <property type="entry name" value="GGDEF_2"/>
    <property type="match status" value="1"/>
</dbReference>
<dbReference type="PANTHER" id="PTHR33744:SF15">
    <property type="entry name" value="CARBOHYDRATE DIACID REGULATOR"/>
    <property type="match status" value="1"/>
</dbReference>
<comment type="caution">
    <text evidence="4">The sequence shown here is derived from an EMBL/GenBank/DDBJ whole genome shotgun (WGS) entry which is preliminary data.</text>
</comment>
<sequence length="567" mass="64015">MASHDFGDDVFLAPAQGGSLATVTLPMLEDFLSDCEVVHRPPAARRTFRWFAAVSHEQVASTAPSDLDDARLLFVCRLGMAGTLLRERPRAFALALADVGEAVGPDLADVADRLLVIRQQDRFSYFIFLVQSYFMRLLLWEGELDRIALRHGTLAEALDASAPVMRNFMFVTDNEFNLVARTSSIEPPDALHRRLVETGCLSPQMIAEKRFHLPEKAFYEKEPSAITPYARLSHPLYLSHTYFGSLSMSCHVAPLTEGLKDLFCILIRHVMPLCEQQWRSQVKLNIPHYFFFEKLLEHEPVSCEYVDTQREMAGLAANAQYKLVVLEVDEGADPEKAGRAVRAAGRLNGGDVHCFAYRAEVLALCYAPPSDCRLAHRRTLDELEEHVSGPLGIDCGVSEIFEGIENLDLAYRQAKIALGLRQTIRLQLSAAEDADRGAYLFGDALMYFLVDPAEKDERFMRFCFSHTVVEKIHAEDVANNTNYLALFWHYLNSGRNATAVASRLHLHRNTVLYHIEKIQRRFDFDLALPGARERMLLDFKAFFLTKGSESVARIFAEYPESKSAMRA</sequence>
<feature type="domain" description="PucR C-terminal helix-turn-helix" evidence="2">
    <location>
        <begin position="485"/>
        <end position="540"/>
    </location>
</feature>
<dbReference type="AlphaFoldDB" id="A0A7K0I985"/>
<accession>A0A7K0I985</accession>
<evidence type="ECO:0008006" key="6">
    <source>
        <dbReference type="Google" id="ProtNLM"/>
    </source>
</evidence>
<dbReference type="Gene3D" id="1.10.10.2840">
    <property type="entry name" value="PucR C-terminal helix-turn-helix domain"/>
    <property type="match status" value="1"/>
</dbReference>
<dbReference type="InterPro" id="IPR041522">
    <property type="entry name" value="CdaR_GGDEF"/>
</dbReference>
<gene>
    <name evidence="4" type="ORF">GKG38_05300</name>
</gene>
<evidence type="ECO:0000259" key="3">
    <source>
        <dbReference type="Pfam" id="PF17853"/>
    </source>
</evidence>
<evidence type="ECO:0000259" key="2">
    <source>
        <dbReference type="Pfam" id="PF13556"/>
    </source>
</evidence>
<organism evidence="4 5">
    <name type="scientific">Gordonibacter urolithinfaciens</name>
    <dbReference type="NCBI Taxonomy" id="1335613"/>
    <lineage>
        <taxon>Bacteria</taxon>
        <taxon>Bacillati</taxon>
        <taxon>Actinomycetota</taxon>
        <taxon>Coriobacteriia</taxon>
        <taxon>Eggerthellales</taxon>
        <taxon>Eggerthellaceae</taxon>
        <taxon>Gordonibacter</taxon>
    </lineage>
</organism>
<dbReference type="InterPro" id="IPR051448">
    <property type="entry name" value="CdaR-like_regulators"/>
</dbReference>
<protein>
    <recommendedName>
        <fullName evidence="6">PucR family transcriptional regulator</fullName>
    </recommendedName>
</protein>
<evidence type="ECO:0000256" key="1">
    <source>
        <dbReference type="ARBA" id="ARBA00006754"/>
    </source>
</evidence>